<dbReference type="InterPro" id="IPR003661">
    <property type="entry name" value="HisK_dim/P_dom"/>
</dbReference>
<proteinExistence type="predicted"/>
<dbReference type="NCBIfam" id="TIGR00229">
    <property type="entry name" value="sensory_box"/>
    <property type="match status" value="1"/>
</dbReference>
<dbReference type="InterPro" id="IPR035965">
    <property type="entry name" value="PAS-like_dom_sf"/>
</dbReference>
<dbReference type="Gene3D" id="3.30.565.10">
    <property type="entry name" value="Histidine kinase-like ATPase, C-terminal domain"/>
    <property type="match status" value="1"/>
</dbReference>
<dbReference type="PRINTS" id="PR00344">
    <property type="entry name" value="BCTRLSENSOR"/>
</dbReference>
<keyword evidence="6 15" id="KW-0418">Kinase</keyword>
<evidence type="ECO:0000259" key="12">
    <source>
        <dbReference type="PROSITE" id="PS50109"/>
    </source>
</evidence>
<dbReference type="Pfam" id="PF00512">
    <property type="entry name" value="HisKA"/>
    <property type="match status" value="1"/>
</dbReference>
<dbReference type="EC" id="2.7.13.3" evidence="2"/>
<dbReference type="OrthoDB" id="9796100at2"/>
<dbReference type="SUPFAM" id="SSF55785">
    <property type="entry name" value="PYP-like sensor domain (PAS domain)"/>
    <property type="match status" value="1"/>
</dbReference>
<dbReference type="Pfam" id="PF02518">
    <property type="entry name" value="HATPase_c"/>
    <property type="match status" value="1"/>
</dbReference>
<dbReference type="EMBL" id="FNZQ01000005">
    <property type="protein sequence ID" value="SEL41489.1"/>
    <property type="molecule type" value="Genomic_DNA"/>
</dbReference>
<dbReference type="InterPro" id="IPR004358">
    <property type="entry name" value="Sig_transdc_His_kin-like_C"/>
</dbReference>
<dbReference type="Proteomes" id="UP000199283">
    <property type="component" value="Unassembled WGS sequence"/>
</dbReference>
<dbReference type="SMART" id="SM00448">
    <property type="entry name" value="REC"/>
    <property type="match status" value="1"/>
</dbReference>
<evidence type="ECO:0000256" key="3">
    <source>
        <dbReference type="ARBA" id="ARBA00022553"/>
    </source>
</evidence>
<feature type="domain" description="Histidine kinase" evidence="12">
    <location>
        <begin position="146"/>
        <end position="368"/>
    </location>
</feature>
<dbReference type="InterPro" id="IPR003594">
    <property type="entry name" value="HATPase_dom"/>
</dbReference>
<dbReference type="SUPFAM" id="SSF55874">
    <property type="entry name" value="ATPase domain of HSP90 chaperone/DNA topoisomerase II/histidine kinase"/>
    <property type="match status" value="1"/>
</dbReference>
<keyword evidence="3 11" id="KW-0597">Phosphoprotein</keyword>
<keyword evidence="16" id="KW-1185">Reference proteome</keyword>
<evidence type="ECO:0000313" key="15">
    <source>
        <dbReference type="EMBL" id="SEL41489.1"/>
    </source>
</evidence>
<dbReference type="PROSITE" id="PS50109">
    <property type="entry name" value="HIS_KIN"/>
    <property type="match status" value="1"/>
</dbReference>
<evidence type="ECO:0000256" key="11">
    <source>
        <dbReference type="PROSITE-ProRule" id="PRU00169"/>
    </source>
</evidence>
<dbReference type="FunFam" id="3.30.450.20:FF:000060">
    <property type="entry name" value="Sensor protein FixL"/>
    <property type="match status" value="1"/>
</dbReference>
<dbReference type="SUPFAM" id="SSF52172">
    <property type="entry name" value="CheY-like"/>
    <property type="match status" value="1"/>
</dbReference>
<dbReference type="Gene3D" id="3.40.50.2300">
    <property type="match status" value="1"/>
</dbReference>
<dbReference type="SMART" id="SM00091">
    <property type="entry name" value="PAS"/>
    <property type="match status" value="1"/>
</dbReference>
<comment type="function">
    <text evidence="9">Putative oxygen sensor; modulates the activity of FixJ, a transcriptional activator of nitrogen fixation fixK gene. FixL probably acts as a kinase that phosphorylates FixJ.</text>
</comment>
<protein>
    <recommendedName>
        <fullName evidence="10">Sensor protein FixL</fullName>
        <ecNumber evidence="2">2.7.13.3</ecNumber>
    </recommendedName>
</protein>
<feature type="domain" description="PAS" evidence="14">
    <location>
        <begin position="6"/>
        <end position="76"/>
    </location>
</feature>
<dbReference type="GO" id="GO:0000155">
    <property type="term" value="F:phosphorelay sensor kinase activity"/>
    <property type="evidence" value="ECO:0007669"/>
    <property type="project" value="InterPro"/>
</dbReference>
<accession>A0A1H7Q0Z4</accession>
<organism evidence="15 16">
    <name type="scientific">Jannaschia helgolandensis</name>
    <dbReference type="NCBI Taxonomy" id="188906"/>
    <lineage>
        <taxon>Bacteria</taxon>
        <taxon>Pseudomonadati</taxon>
        <taxon>Pseudomonadota</taxon>
        <taxon>Alphaproteobacteria</taxon>
        <taxon>Rhodobacterales</taxon>
        <taxon>Roseobacteraceae</taxon>
        <taxon>Jannaschia</taxon>
    </lineage>
</organism>
<feature type="modified residue" description="4-aspartylphosphate" evidence="11">
    <location>
        <position position="442"/>
    </location>
</feature>
<name>A0A1H7Q0Z4_9RHOB</name>
<dbReference type="InterPro" id="IPR011006">
    <property type="entry name" value="CheY-like_superfamily"/>
</dbReference>
<dbReference type="Pfam" id="PF00989">
    <property type="entry name" value="PAS"/>
    <property type="match status" value="1"/>
</dbReference>
<evidence type="ECO:0000256" key="6">
    <source>
        <dbReference type="ARBA" id="ARBA00022777"/>
    </source>
</evidence>
<dbReference type="Gene3D" id="1.10.287.130">
    <property type="match status" value="1"/>
</dbReference>
<dbReference type="Pfam" id="PF00072">
    <property type="entry name" value="Response_reg"/>
    <property type="match status" value="1"/>
</dbReference>
<dbReference type="CDD" id="cd00082">
    <property type="entry name" value="HisKA"/>
    <property type="match status" value="1"/>
</dbReference>
<evidence type="ECO:0000256" key="5">
    <source>
        <dbReference type="ARBA" id="ARBA00022741"/>
    </source>
</evidence>
<evidence type="ECO:0000256" key="2">
    <source>
        <dbReference type="ARBA" id="ARBA00012438"/>
    </source>
</evidence>
<evidence type="ECO:0000256" key="10">
    <source>
        <dbReference type="ARBA" id="ARBA00070616"/>
    </source>
</evidence>
<keyword evidence="4" id="KW-0808">Transferase</keyword>
<feature type="domain" description="Response regulatory" evidence="13">
    <location>
        <begin position="392"/>
        <end position="507"/>
    </location>
</feature>
<keyword evidence="8" id="KW-0902">Two-component regulatory system</keyword>
<evidence type="ECO:0000256" key="1">
    <source>
        <dbReference type="ARBA" id="ARBA00000085"/>
    </source>
</evidence>
<dbReference type="RefSeq" id="WP_092763422.1">
    <property type="nucleotide sequence ID" value="NZ_FNZQ01000005.1"/>
</dbReference>
<dbReference type="GO" id="GO:0006355">
    <property type="term" value="P:regulation of DNA-templated transcription"/>
    <property type="evidence" value="ECO:0007669"/>
    <property type="project" value="InterPro"/>
</dbReference>
<evidence type="ECO:0000256" key="4">
    <source>
        <dbReference type="ARBA" id="ARBA00022679"/>
    </source>
</evidence>
<dbReference type="SMART" id="SM00388">
    <property type="entry name" value="HisKA"/>
    <property type="match status" value="1"/>
</dbReference>
<sequence length="510" mass="55416">MDIADDRAVLFAIFDAAVDAILVSDHDGTILRVNKATALLFGRSVDDLMGQNVRILMPDDMAVRHDGFLHHHLETGEKRIIGIGRDVEGLRANGTVFPLHLSVGRADIDGEVLFVAILHDRSHRQAAEEAAARSQRMDAIGQMTGGIAHDFNNLLTVVVGNLELLEMSGPAAQSRALISDALEAAELGADLTSRLMAFARKSSLKSEVIVLNDLVEQSLAMLNRTIGAHISIDAVFAENAWPTRADATQLQTAVLNLALNAQDAMPGGGKILVETRNVELDDRYIAQEIGVEPGKYVRLSVSDTGEGMSAETRNRAMEPFYTTKPVGQGTGLGLSMVYGFIKQSEGHIAIYSEIGEGTTISLYFPAMVDETETGNAVEENQDGLSRFGAERLVLVVEDDPRVMRLSQTRLMAFGFRCITATTGDAAWSILKDRDDISVVFTDLVMPGRMSGHDLARKIAEDKPGVRVLMTSGFSESVLRGGRIEAEFAILRKPYRQADLALALQTVLEDR</sequence>
<evidence type="ECO:0000313" key="16">
    <source>
        <dbReference type="Proteomes" id="UP000199283"/>
    </source>
</evidence>
<dbReference type="InterPro" id="IPR036890">
    <property type="entry name" value="HATPase_C_sf"/>
</dbReference>
<dbReference type="InterPro" id="IPR036097">
    <property type="entry name" value="HisK_dim/P_sf"/>
</dbReference>
<evidence type="ECO:0000259" key="14">
    <source>
        <dbReference type="PROSITE" id="PS50112"/>
    </source>
</evidence>
<evidence type="ECO:0000256" key="8">
    <source>
        <dbReference type="ARBA" id="ARBA00023012"/>
    </source>
</evidence>
<dbReference type="PROSITE" id="PS50110">
    <property type="entry name" value="RESPONSE_REGULATORY"/>
    <property type="match status" value="1"/>
</dbReference>
<dbReference type="SUPFAM" id="SSF47384">
    <property type="entry name" value="Homodimeric domain of signal transducing histidine kinase"/>
    <property type="match status" value="1"/>
</dbReference>
<reference evidence="15 16" key="1">
    <citation type="submission" date="2016-10" db="EMBL/GenBank/DDBJ databases">
        <authorList>
            <person name="de Groot N.N."/>
        </authorList>
    </citation>
    <scope>NUCLEOTIDE SEQUENCE [LARGE SCALE GENOMIC DNA]</scope>
    <source>
        <strain evidence="15 16">DSM 14858</strain>
    </source>
</reference>
<dbReference type="PANTHER" id="PTHR43065">
    <property type="entry name" value="SENSOR HISTIDINE KINASE"/>
    <property type="match status" value="1"/>
</dbReference>
<keyword evidence="7" id="KW-0067">ATP-binding</keyword>
<dbReference type="PANTHER" id="PTHR43065:SF42">
    <property type="entry name" value="TWO-COMPONENT SENSOR PPRA"/>
    <property type="match status" value="1"/>
</dbReference>
<evidence type="ECO:0000256" key="7">
    <source>
        <dbReference type="ARBA" id="ARBA00022840"/>
    </source>
</evidence>
<dbReference type="PROSITE" id="PS50112">
    <property type="entry name" value="PAS"/>
    <property type="match status" value="1"/>
</dbReference>
<evidence type="ECO:0000259" key="13">
    <source>
        <dbReference type="PROSITE" id="PS50110"/>
    </source>
</evidence>
<evidence type="ECO:0000256" key="9">
    <source>
        <dbReference type="ARBA" id="ARBA00059827"/>
    </source>
</evidence>
<dbReference type="InterPro" id="IPR005467">
    <property type="entry name" value="His_kinase_dom"/>
</dbReference>
<comment type="catalytic activity">
    <reaction evidence="1">
        <text>ATP + protein L-histidine = ADP + protein N-phospho-L-histidine.</text>
        <dbReference type="EC" id="2.7.13.3"/>
    </reaction>
</comment>
<dbReference type="InterPro" id="IPR000014">
    <property type="entry name" value="PAS"/>
</dbReference>
<dbReference type="InterPro" id="IPR001789">
    <property type="entry name" value="Sig_transdc_resp-reg_receiver"/>
</dbReference>
<gene>
    <name evidence="15" type="ORF">SAMN04488526_2604</name>
</gene>
<dbReference type="Gene3D" id="3.30.450.20">
    <property type="entry name" value="PAS domain"/>
    <property type="match status" value="1"/>
</dbReference>
<dbReference type="GO" id="GO:0005524">
    <property type="term" value="F:ATP binding"/>
    <property type="evidence" value="ECO:0007669"/>
    <property type="project" value="UniProtKB-KW"/>
</dbReference>
<dbReference type="CDD" id="cd00130">
    <property type="entry name" value="PAS"/>
    <property type="match status" value="1"/>
</dbReference>
<dbReference type="InterPro" id="IPR013767">
    <property type="entry name" value="PAS_fold"/>
</dbReference>
<dbReference type="STRING" id="188906.SAMN04488526_2604"/>
<keyword evidence="5" id="KW-0547">Nucleotide-binding</keyword>
<dbReference type="SMART" id="SM00387">
    <property type="entry name" value="HATPase_c"/>
    <property type="match status" value="1"/>
</dbReference>
<dbReference type="AlphaFoldDB" id="A0A1H7Q0Z4"/>